<feature type="region of interest" description="Disordered" evidence="1">
    <location>
        <begin position="177"/>
        <end position="208"/>
    </location>
</feature>
<protein>
    <submittedName>
        <fullName evidence="2">Uncharacterized protein</fullName>
    </submittedName>
</protein>
<evidence type="ECO:0000256" key="1">
    <source>
        <dbReference type="SAM" id="MobiDB-lite"/>
    </source>
</evidence>
<gene>
    <name evidence="2" type="ORF">GALMADRAFT_264280</name>
</gene>
<dbReference type="GO" id="GO:0006360">
    <property type="term" value="P:transcription by RNA polymerase I"/>
    <property type="evidence" value="ECO:0007669"/>
    <property type="project" value="InterPro"/>
</dbReference>
<proteinExistence type="predicted"/>
<dbReference type="OrthoDB" id="76224at2759"/>
<name>A0A067TI52_GALM3</name>
<sequence length="306" mass="33423">MPNRSPSPSSSSQESATPPPLVVEKKSKKKSNGKEKSKPKPSAEEAKYEGANLNWDYAPPDGVQLIEEHEDADAGDFDWDEIKKNDDLELWLIRVPESVKPKHLDGLSIDLPTSSKSARVGELKRKHTNFDIWSVGDDADNLPIGGEEIKGLSCLLPRSSKKGKLYPSPKPISHHLVVSAQAVAPTPAADSNASTSTQYKNPPRPTYPQEVLKHRFIPFGSVIKNVDENAEDAVMDVDHIEEPQPGQPPSSPKKKSRSKKTDEEAAVVDESEPEVKVKKTKGKKRKGEPGEPGDTPAKKAKKAKVA</sequence>
<feature type="region of interest" description="Disordered" evidence="1">
    <location>
        <begin position="1"/>
        <end position="59"/>
    </location>
</feature>
<dbReference type="Gene3D" id="6.20.250.70">
    <property type="match status" value="1"/>
</dbReference>
<feature type="region of interest" description="Disordered" evidence="1">
    <location>
        <begin position="233"/>
        <end position="306"/>
    </location>
</feature>
<feature type="compositionally biased region" description="Basic and acidic residues" evidence="1">
    <location>
        <begin position="32"/>
        <end position="48"/>
    </location>
</feature>
<dbReference type="InterPro" id="IPR013240">
    <property type="entry name" value="DNA-dir_RNA_pol1_su_RPA34"/>
</dbReference>
<keyword evidence="3" id="KW-1185">Reference proteome</keyword>
<reference evidence="3" key="1">
    <citation type="journal article" date="2014" name="Proc. Natl. Acad. Sci. U.S.A.">
        <title>Extensive sampling of basidiomycete genomes demonstrates inadequacy of the white-rot/brown-rot paradigm for wood decay fungi.</title>
        <authorList>
            <person name="Riley R."/>
            <person name="Salamov A.A."/>
            <person name="Brown D.W."/>
            <person name="Nagy L.G."/>
            <person name="Floudas D."/>
            <person name="Held B.W."/>
            <person name="Levasseur A."/>
            <person name="Lombard V."/>
            <person name="Morin E."/>
            <person name="Otillar R."/>
            <person name="Lindquist E.A."/>
            <person name="Sun H."/>
            <person name="LaButti K.M."/>
            <person name="Schmutz J."/>
            <person name="Jabbour D."/>
            <person name="Luo H."/>
            <person name="Baker S.E."/>
            <person name="Pisabarro A.G."/>
            <person name="Walton J.D."/>
            <person name="Blanchette R.A."/>
            <person name="Henrissat B."/>
            <person name="Martin F."/>
            <person name="Cullen D."/>
            <person name="Hibbett D.S."/>
            <person name="Grigoriev I.V."/>
        </authorList>
    </citation>
    <scope>NUCLEOTIDE SEQUENCE [LARGE SCALE GENOMIC DNA]</scope>
    <source>
        <strain evidence="3">CBS 339.88</strain>
    </source>
</reference>
<accession>A0A067TI52</accession>
<feature type="compositionally biased region" description="Low complexity" evidence="1">
    <location>
        <begin position="1"/>
        <end position="16"/>
    </location>
</feature>
<dbReference type="Proteomes" id="UP000027222">
    <property type="component" value="Unassembled WGS sequence"/>
</dbReference>
<evidence type="ECO:0000313" key="3">
    <source>
        <dbReference type="Proteomes" id="UP000027222"/>
    </source>
</evidence>
<dbReference type="EMBL" id="KL142370">
    <property type="protein sequence ID" value="KDR81997.1"/>
    <property type="molecule type" value="Genomic_DNA"/>
</dbReference>
<feature type="compositionally biased region" description="Polar residues" evidence="1">
    <location>
        <begin position="189"/>
        <end position="200"/>
    </location>
</feature>
<dbReference type="Pfam" id="PF08208">
    <property type="entry name" value="RNA_polI_A34"/>
    <property type="match status" value="1"/>
</dbReference>
<dbReference type="HOGENOM" id="CLU_083052_1_0_1"/>
<organism evidence="2 3">
    <name type="scientific">Galerina marginata (strain CBS 339.88)</name>
    <dbReference type="NCBI Taxonomy" id="685588"/>
    <lineage>
        <taxon>Eukaryota</taxon>
        <taxon>Fungi</taxon>
        <taxon>Dikarya</taxon>
        <taxon>Basidiomycota</taxon>
        <taxon>Agaricomycotina</taxon>
        <taxon>Agaricomycetes</taxon>
        <taxon>Agaricomycetidae</taxon>
        <taxon>Agaricales</taxon>
        <taxon>Agaricineae</taxon>
        <taxon>Strophariaceae</taxon>
        <taxon>Galerina</taxon>
    </lineage>
</organism>
<dbReference type="AlphaFoldDB" id="A0A067TI52"/>
<evidence type="ECO:0000313" key="2">
    <source>
        <dbReference type="EMBL" id="KDR81997.1"/>
    </source>
</evidence>